<keyword evidence="5 6" id="KW-0472">Membrane</keyword>
<dbReference type="GO" id="GO:0005886">
    <property type="term" value="C:plasma membrane"/>
    <property type="evidence" value="ECO:0007669"/>
    <property type="project" value="UniProtKB-SubCell"/>
</dbReference>
<dbReference type="EMBL" id="JAPEQV010000034">
    <property type="protein sequence ID" value="MDF2314422.1"/>
    <property type="molecule type" value="Genomic_DNA"/>
</dbReference>
<feature type="transmembrane region" description="Helical" evidence="6">
    <location>
        <begin position="9"/>
        <end position="29"/>
    </location>
</feature>
<protein>
    <submittedName>
        <fullName evidence="7">Transporter</fullName>
    </submittedName>
</protein>
<dbReference type="PANTHER" id="PTHR30250:SF26">
    <property type="entry name" value="PSMA PROTEIN"/>
    <property type="match status" value="1"/>
</dbReference>
<evidence type="ECO:0000313" key="7">
    <source>
        <dbReference type="EMBL" id="MDF2314422.1"/>
    </source>
</evidence>
<feature type="transmembrane region" description="Helical" evidence="6">
    <location>
        <begin position="49"/>
        <end position="72"/>
    </location>
</feature>
<evidence type="ECO:0000256" key="4">
    <source>
        <dbReference type="ARBA" id="ARBA00022989"/>
    </source>
</evidence>
<comment type="caution">
    <text evidence="7">The sequence shown here is derived from an EMBL/GenBank/DDBJ whole genome shotgun (WGS) entry which is preliminary data.</text>
</comment>
<proteinExistence type="predicted"/>
<comment type="subcellular location">
    <subcellularLocation>
        <location evidence="1">Cell membrane</location>
        <topology evidence="1">Multi-pass membrane protein</topology>
    </subcellularLocation>
</comment>
<evidence type="ECO:0000313" key="8">
    <source>
        <dbReference type="Proteomes" id="UP001151834"/>
    </source>
</evidence>
<reference evidence="7" key="1">
    <citation type="submission" date="2022-11" db="EMBL/GenBank/DDBJ databases">
        <authorList>
            <person name="Wang Z."/>
        </authorList>
    </citation>
    <scope>NUCLEOTIDE SEQUENCE</scope>
    <source>
        <strain evidence="7">P2000</strain>
    </source>
</reference>
<sequence length="505" mass="56683">MNRSRGKAAVVNSSVATFSQIVLILMQFIARTIFIHELGEQYLGLNGLFTNLLNMLNLAELGIGSAITFSLFEPIFKEDKRQVAAIMHLLRKWYRIIAAVVFVGGLILVPFIPYLIHNSAFSNWQLYIFFVLALSGTVSTYLLSYKRTLLIADQLGYINTLNTVAYSVVQQTLQIVFLVIYPNFYVYLIIQVLSNLISNYNISRVVDRRYPFLNETDDPVDPSILSYFRKNVVGMISAKLGGIVVNSTDNILISYFMGLADVGKYANYTLITTGLTSVLTQAVTAVSSSIGNLAVSKRKKQEVKVFNQYFSITVLVSLLMSVGLASFSTAFIHLWIGSKYLLGTLTVFLIAFNFLLQSIRQALISYSNSYGLYWQQRYKPIFESAVNLIISIILIKYTHLGISAVLIGTIASNLFVNYWWEPLAVFKYGFFRPVSGFLAKYAVVIFVSACLIAGSQIIGYKIAQFWLSVGITIINIIVSEVLMLLVLRLCGMKINIRSIVKRVFK</sequence>
<gene>
    <name evidence="7" type="ORF">OOJ94_16605</name>
</gene>
<feature type="transmembrane region" description="Helical" evidence="6">
    <location>
        <begin position="124"/>
        <end position="143"/>
    </location>
</feature>
<evidence type="ECO:0000256" key="2">
    <source>
        <dbReference type="ARBA" id="ARBA00022475"/>
    </source>
</evidence>
<feature type="transmembrane region" description="Helical" evidence="6">
    <location>
        <begin position="340"/>
        <end position="356"/>
    </location>
</feature>
<feature type="transmembrane region" description="Helical" evidence="6">
    <location>
        <begin position="93"/>
        <end position="112"/>
    </location>
</feature>
<organism evidence="7 8">
    <name type="scientific">Lactiplantibacillus pentosus</name>
    <name type="common">Lactobacillus pentosus</name>
    <dbReference type="NCBI Taxonomy" id="1589"/>
    <lineage>
        <taxon>Bacteria</taxon>
        <taxon>Bacillati</taxon>
        <taxon>Bacillota</taxon>
        <taxon>Bacilli</taxon>
        <taxon>Lactobacillales</taxon>
        <taxon>Lactobacillaceae</taxon>
        <taxon>Lactiplantibacillus</taxon>
    </lineage>
</organism>
<feature type="transmembrane region" description="Helical" evidence="6">
    <location>
        <begin position="441"/>
        <end position="459"/>
    </location>
</feature>
<dbReference type="Proteomes" id="UP001151834">
    <property type="component" value="Unassembled WGS sequence"/>
</dbReference>
<evidence type="ECO:0000256" key="1">
    <source>
        <dbReference type="ARBA" id="ARBA00004651"/>
    </source>
</evidence>
<dbReference type="InterPro" id="IPR050833">
    <property type="entry name" value="Poly_Biosynth_Transport"/>
</dbReference>
<keyword evidence="3 6" id="KW-0812">Transmembrane</keyword>
<evidence type="ECO:0000256" key="6">
    <source>
        <dbReference type="SAM" id="Phobius"/>
    </source>
</evidence>
<feature type="transmembrane region" description="Helical" evidence="6">
    <location>
        <begin position="309"/>
        <end position="334"/>
    </location>
</feature>
<keyword evidence="2" id="KW-1003">Cell membrane</keyword>
<dbReference type="AlphaFoldDB" id="A0AAX6LIM4"/>
<feature type="transmembrane region" description="Helical" evidence="6">
    <location>
        <begin position="465"/>
        <end position="487"/>
    </location>
</feature>
<evidence type="ECO:0000256" key="3">
    <source>
        <dbReference type="ARBA" id="ARBA00022692"/>
    </source>
</evidence>
<dbReference type="PANTHER" id="PTHR30250">
    <property type="entry name" value="PST FAMILY PREDICTED COLANIC ACID TRANSPORTER"/>
    <property type="match status" value="1"/>
</dbReference>
<keyword evidence="4 6" id="KW-1133">Transmembrane helix</keyword>
<name>A0AAX6LIM4_LACPE</name>
<evidence type="ECO:0000256" key="5">
    <source>
        <dbReference type="ARBA" id="ARBA00023136"/>
    </source>
</evidence>
<dbReference type="RefSeq" id="WP_053566555.1">
    <property type="nucleotide sequence ID" value="NZ_JAPEQV010000034.1"/>
</dbReference>
<accession>A0AAX6LIM4</accession>
<feature type="transmembrane region" description="Helical" evidence="6">
    <location>
        <begin position="184"/>
        <end position="202"/>
    </location>
</feature>
<reference evidence="7" key="2">
    <citation type="journal article" date="2023" name="Front Nutr">
        <title>Lactiplantibacillus pentosus P2020 protects the hyperuricemia and renal inflammation in mice.</title>
        <authorList>
            <person name="Wang Z."/>
            <person name="Song L."/>
            <person name="Li X."/>
            <person name="Xiao Y."/>
            <person name="Huang Y."/>
            <person name="Zhang Y."/>
            <person name="Li J."/>
            <person name="Li M."/>
            <person name="Ren Z."/>
        </authorList>
    </citation>
    <scope>NUCLEOTIDE SEQUENCE</scope>
    <source>
        <strain evidence="7">P2000</strain>
    </source>
</reference>